<dbReference type="Proteomes" id="UP000314294">
    <property type="component" value="Unassembled WGS sequence"/>
</dbReference>
<sequence>MMALIQASKGVVGVVVVVVGGLISLCVAYPSLAALIPVEMSGCVKQCHGPSRIWRELAETCTRSHLPHNATAQARDL</sequence>
<gene>
    <name evidence="1" type="ORF">EYF80_047505</name>
</gene>
<protein>
    <submittedName>
        <fullName evidence="1">Uncharacterized protein</fullName>
    </submittedName>
</protein>
<reference evidence="1 2" key="1">
    <citation type="submission" date="2019-03" db="EMBL/GenBank/DDBJ databases">
        <title>First draft genome of Liparis tanakae, snailfish: a comprehensive survey of snailfish specific genes.</title>
        <authorList>
            <person name="Kim W."/>
            <person name="Song I."/>
            <person name="Jeong J.-H."/>
            <person name="Kim D."/>
            <person name="Kim S."/>
            <person name="Ryu S."/>
            <person name="Song J.Y."/>
            <person name="Lee S.K."/>
        </authorList>
    </citation>
    <scope>NUCLEOTIDE SEQUENCE [LARGE SCALE GENOMIC DNA]</scope>
    <source>
        <tissue evidence="1">Muscle</tissue>
    </source>
</reference>
<evidence type="ECO:0000313" key="2">
    <source>
        <dbReference type="Proteomes" id="UP000314294"/>
    </source>
</evidence>
<evidence type="ECO:0000313" key="1">
    <source>
        <dbReference type="EMBL" id="TNN42334.1"/>
    </source>
</evidence>
<comment type="caution">
    <text evidence="1">The sequence shown here is derived from an EMBL/GenBank/DDBJ whole genome shotgun (WGS) entry which is preliminary data.</text>
</comment>
<dbReference type="AlphaFoldDB" id="A0A4Z2FNH4"/>
<organism evidence="1 2">
    <name type="scientific">Liparis tanakae</name>
    <name type="common">Tanaka's snailfish</name>
    <dbReference type="NCBI Taxonomy" id="230148"/>
    <lineage>
        <taxon>Eukaryota</taxon>
        <taxon>Metazoa</taxon>
        <taxon>Chordata</taxon>
        <taxon>Craniata</taxon>
        <taxon>Vertebrata</taxon>
        <taxon>Euteleostomi</taxon>
        <taxon>Actinopterygii</taxon>
        <taxon>Neopterygii</taxon>
        <taxon>Teleostei</taxon>
        <taxon>Neoteleostei</taxon>
        <taxon>Acanthomorphata</taxon>
        <taxon>Eupercaria</taxon>
        <taxon>Perciformes</taxon>
        <taxon>Cottioidei</taxon>
        <taxon>Cottales</taxon>
        <taxon>Liparidae</taxon>
        <taxon>Liparis</taxon>
    </lineage>
</organism>
<accession>A0A4Z2FNH4</accession>
<name>A0A4Z2FNH4_9TELE</name>
<keyword evidence="2" id="KW-1185">Reference proteome</keyword>
<proteinExistence type="predicted"/>
<dbReference type="EMBL" id="SRLO01001044">
    <property type="protein sequence ID" value="TNN42334.1"/>
    <property type="molecule type" value="Genomic_DNA"/>
</dbReference>